<dbReference type="SUPFAM" id="SSF54236">
    <property type="entry name" value="Ubiquitin-like"/>
    <property type="match status" value="1"/>
</dbReference>
<dbReference type="AlphaFoldDB" id="A0A5M6BY61"/>
<accession>A0A5M6BY61</accession>
<feature type="region of interest" description="Disordered" evidence="1">
    <location>
        <begin position="1"/>
        <end position="58"/>
    </location>
</feature>
<name>A0A5M6BY61_9TREE</name>
<evidence type="ECO:0000313" key="2">
    <source>
        <dbReference type="EMBL" id="WWD21654.1"/>
    </source>
</evidence>
<keyword evidence="3" id="KW-1185">Reference proteome</keyword>
<proteinExistence type="predicted"/>
<sequence>MSADNHPSSSSSHPPAPSLAPPIHPSTSEGNAFTAPATTPSHPLDPNTPAQTTTTTASVEQYQPPAPVIESITPAIPKVHLRALLISGQSHVYSFEPEITVGRMKELIWSSWPSEWTDNAQPSSPSSMRILHAGRILQDDSTLMSNNLPANVQPTLPTVVHISIRSFSLKGDDDPKKPGLLHRTASAARSHRNDEEVGGCRCVIM</sequence>
<dbReference type="InterPro" id="IPR029071">
    <property type="entry name" value="Ubiquitin-like_domsf"/>
</dbReference>
<dbReference type="RefSeq" id="XP_031860704.1">
    <property type="nucleotide sequence ID" value="XM_032004905.1"/>
</dbReference>
<reference evidence="2" key="1">
    <citation type="submission" date="2017-08" db="EMBL/GenBank/DDBJ databases">
        <authorList>
            <person name="Cuomo C."/>
            <person name="Billmyre B."/>
            <person name="Heitman J."/>
        </authorList>
    </citation>
    <scope>NUCLEOTIDE SEQUENCE</scope>
    <source>
        <strain evidence="2">CBS 12478</strain>
    </source>
</reference>
<evidence type="ECO:0000256" key="1">
    <source>
        <dbReference type="SAM" id="MobiDB-lite"/>
    </source>
</evidence>
<reference evidence="2" key="2">
    <citation type="submission" date="2024-01" db="EMBL/GenBank/DDBJ databases">
        <title>Comparative genomics of Cryptococcus and Kwoniella reveals pathogenesis evolution and contrasting modes of karyotype evolution via chromosome fusion or intercentromeric recombination.</title>
        <authorList>
            <person name="Coelho M.A."/>
            <person name="David-Palma M."/>
            <person name="Shea T."/>
            <person name="Bowers K."/>
            <person name="McGinley-Smith S."/>
            <person name="Mohammad A.W."/>
            <person name="Gnirke A."/>
            <person name="Yurkov A.M."/>
            <person name="Nowrousian M."/>
            <person name="Sun S."/>
            <person name="Cuomo C.A."/>
            <person name="Heitman J."/>
        </authorList>
    </citation>
    <scope>NUCLEOTIDE SEQUENCE</scope>
    <source>
        <strain evidence="2">CBS 12478</strain>
    </source>
</reference>
<dbReference type="EMBL" id="CP144061">
    <property type="protein sequence ID" value="WWD21654.1"/>
    <property type="molecule type" value="Genomic_DNA"/>
</dbReference>
<dbReference type="PANTHER" id="PTHR13169">
    <property type="entry name" value="UBIQUITIN-LIKE PROTEIN 3 HCG-1 PROTEIN"/>
    <property type="match status" value="1"/>
</dbReference>
<dbReference type="KEGG" id="ksn:43589045"/>
<dbReference type="Proteomes" id="UP000322225">
    <property type="component" value="Chromosome 11"/>
</dbReference>
<dbReference type="InterPro" id="IPR039540">
    <property type="entry name" value="UBL3-like_ubiquitin_dom"/>
</dbReference>
<dbReference type="PROSITE" id="PS50053">
    <property type="entry name" value="UBIQUITIN_2"/>
    <property type="match status" value="1"/>
</dbReference>
<feature type="compositionally biased region" description="Low complexity" evidence="1">
    <location>
        <begin position="1"/>
        <end position="13"/>
    </location>
</feature>
<dbReference type="PANTHER" id="PTHR13169:SF0">
    <property type="entry name" value="UBIQUITIN-LIKE PROTEIN 3"/>
    <property type="match status" value="1"/>
</dbReference>
<organism evidence="2 3">
    <name type="scientific">Kwoniella shandongensis</name>
    <dbReference type="NCBI Taxonomy" id="1734106"/>
    <lineage>
        <taxon>Eukaryota</taxon>
        <taxon>Fungi</taxon>
        <taxon>Dikarya</taxon>
        <taxon>Basidiomycota</taxon>
        <taxon>Agaricomycotina</taxon>
        <taxon>Tremellomycetes</taxon>
        <taxon>Tremellales</taxon>
        <taxon>Cryptococcaceae</taxon>
        <taxon>Kwoniella</taxon>
    </lineage>
</organism>
<gene>
    <name evidence="2" type="ORF">CI109_106140</name>
</gene>
<dbReference type="Gene3D" id="3.10.20.90">
    <property type="entry name" value="Phosphatidylinositol 3-kinase Catalytic Subunit, Chain A, domain 1"/>
    <property type="match status" value="1"/>
</dbReference>
<protein>
    <submittedName>
        <fullName evidence="2">Uncharacterized protein</fullName>
    </submittedName>
</protein>
<dbReference type="InterPro" id="IPR000626">
    <property type="entry name" value="Ubiquitin-like_dom"/>
</dbReference>
<feature type="compositionally biased region" description="Pro residues" evidence="1">
    <location>
        <begin position="14"/>
        <end position="24"/>
    </location>
</feature>
<dbReference type="GeneID" id="43589045"/>
<evidence type="ECO:0000313" key="3">
    <source>
        <dbReference type="Proteomes" id="UP000322225"/>
    </source>
</evidence>
<feature type="compositionally biased region" description="Polar residues" evidence="1">
    <location>
        <begin position="27"/>
        <end position="41"/>
    </location>
</feature>
<dbReference type="Pfam" id="PF13881">
    <property type="entry name" value="Rad60-SLD_2"/>
    <property type="match status" value="1"/>
</dbReference>
<dbReference type="InterPro" id="IPR040015">
    <property type="entry name" value="UBL3-like"/>
</dbReference>
<dbReference type="OrthoDB" id="1043111at2759"/>